<feature type="region of interest" description="Disordered" evidence="1">
    <location>
        <begin position="1071"/>
        <end position="1120"/>
    </location>
</feature>
<feature type="compositionally biased region" description="Basic and acidic residues" evidence="1">
    <location>
        <begin position="1111"/>
        <end position="1120"/>
    </location>
</feature>
<evidence type="ECO:0000256" key="1">
    <source>
        <dbReference type="SAM" id="MobiDB-lite"/>
    </source>
</evidence>
<accession>A0AAU8JX22</accession>
<dbReference type="Pfam" id="PF05729">
    <property type="entry name" value="NACHT"/>
    <property type="match status" value="1"/>
</dbReference>
<evidence type="ECO:0000259" key="2">
    <source>
        <dbReference type="Pfam" id="PF05729"/>
    </source>
</evidence>
<protein>
    <submittedName>
        <fullName evidence="3">NACHT domain-containing protein</fullName>
    </submittedName>
</protein>
<dbReference type="RefSeq" id="WP_354640502.1">
    <property type="nucleotide sequence ID" value="NZ_CP159872.1"/>
</dbReference>
<reference evidence="3" key="1">
    <citation type="submission" date="2024-06" db="EMBL/GenBank/DDBJ databases">
        <title>The genome sequences of Kitasatospora sp. strain HUAS MG31.</title>
        <authorList>
            <person name="Mo P."/>
        </authorList>
    </citation>
    <scope>NUCLEOTIDE SEQUENCE</scope>
    <source>
        <strain evidence="3">HUAS MG31</strain>
    </source>
</reference>
<evidence type="ECO:0000313" key="3">
    <source>
        <dbReference type="EMBL" id="XCM79672.1"/>
    </source>
</evidence>
<dbReference type="AlphaFoldDB" id="A0AAU8JX22"/>
<feature type="domain" description="NACHT" evidence="2">
    <location>
        <begin position="262"/>
        <end position="415"/>
    </location>
</feature>
<dbReference type="SUPFAM" id="SSF50494">
    <property type="entry name" value="Trypsin-like serine proteases"/>
    <property type="match status" value="1"/>
</dbReference>
<name>A0AAU8JX22_9ACTN</name>
<dbReference type="InterPro" id="IPR009003">
    <property type="entry name" value="Peptidase_S1_PA"/>
</dbReference>
<dbReference type="EMBL" id="CP159872">
    <property type="protein sequence ID" value="XCM79672.1"/>
    <property type="molecule type" value="Genomic_DNA"/>
</dbReference>
<sequence>MAHADRAGDPAQGLLRIRDVDGRLCGLGFLADGRGTVVTAYEVVAGLPRVVLHTPGGQTRVLGRDSIDLLPDRGVALLRTEAVGGLPGPVLAIAAAPDASPVLVPHHRWEDGEPVLLRGTVGGRTADGAVLLALDPPGTARAAPPVPAAGTPVLDAETGGVVAVVAPGGDLPAAPPGPRDAAEPPGVPVVPLSGALPEELLLRNAAAVPGHGRLLNLGGVLQLASVQLGTASAGPGRIAELAADRVDRPDGLSGEEPRHPLTVLLGDAGSGRTTELAALAVRRAGGPHPLPTVWLRGADLAPADRSLADTVTRVLAAAAGRLEVPPPAAERVAEVCAAAGRPLLVVLDGAEEAPLEPSPAWLGASAEWLHRSGVRLLTACRPDGWEHLADGWRTEAELLWLGPLPPDAAARAARRAGVPAGYLDGPAAAHPLALRLAGELHSAGVRGPVPGVTDLFAARLDLYGLRIARRLAGANGPRRPGAHRRGGPPPAPEDAGQVRRTAAVVAARVHEAARLMLGVGHGGLDREAFDGLFPAAGGWAGAVLEEGLFVPAADGYRLAHEEWADWLQSLHLDLDGALRLLLAEGPPDGPRTGPDGDGPSADRTPPEEPADGHGVPRHRVGVVLAGLRRIGDLHGAPALDGWLHRIRLALEAAEPGGEADWWAGRLLAAALPRSPDPGAHRDLLARLAERADRDARFGPGFWTALPLALPDRLALLRPLVRADGLEGAFGAAAADLLAAEPGTAVPLLCTWFEDPQEAVAAFAEELLFTHRHLALDELTEALVGAGHPRADRLLGRLAAEEPSALCRAVDRWSHDPRPERHVAAAVHALRTAPYARGSGAQLLRHGALALLARPEERELHGAALALLVRDPETRARHLPAALDAHRAGDPFVTAEVLAAALPDHPGPVLAALADRLAQPDAPVADGLRMLARTADPALVGRCSRLAARLLRARPDRAEAVAGYLDALLARDLDARPLLAELRTAPPPVRRALALVLAAPGHGARAPLLDALLAAERDSGVLAAVLDRVAEDCARHDPARVRDLVRRITARWPGADAALARRTRREPALAALLADRPPDGPDGPDGPDAPTTPRTGALRGCSVGESPQLSGFDRHGTDSVP</sequence>
<proteinExistence type="predicted"/>
<feature type="region of interest" description="Disordered" evidence="1">
    <location>
        <begin position="474"/>
        <end position="498"/>
    </location>
</feature>
<feature type="region of interest" description="Disordered" evidence="1">
    <location>
        <begin position="583"/>
        <end position="616"/>
    </location>
</feature>
<organism evidence="3">
    <name type="scientific">Kitasatospora camelliae</name>
    <dbReference type="NCBI Taxonomy" id="3156397"/>
    <lineage>
        <taxon>Bacteria</taxon>
        <taxon>Bacillati</taxon>
        <taxon>Actinomycetota</taxon>
        <taxon>Actinomycetes</taxon>
        <taxon>Kitasatosporales</taxon>
        <taxon>Streptomycetaceae</taxon>
        <taxon>Kitasatospora</taxon>
    </lineage>
</organism>
<dbReference type="InterPro" id="IPR007111">
    <property type="entry name" value="NACHT_NTPase"/>
</dbReference>
<feature type="compositionally biased region" description="Low complexity" evidence="1">
    <location>
        <begin position="1085"/>
        <end position="1096"/>
    </location>
</feature>
<dbReference type="KEGG" id="kcm:ABWK59_12420"/>
<gene>
    <name evidence="3" type="ORF">ABWK59_12420</name>
</gene>
<feature type="compositionally biased region" description="Low complexity" evidence="1">
    <location>
        <begin position="583"/>
        <end position="599"/>
    </location>
</feature>